<dbReference type="AlphaFoldDB" id="A0A0F7UQS4"/>
<sequence length="341" mass="36922">MEGSRQSHVRSALKHARARLLTISAFRKLIDEYEPLDSYYGYDMDLMKQDSLQRQLSDPASSTNLGRSGVTAEEEAFAKKHGEKRHVSQGILAEPPQFIRNSRGVVVRSGGRQGDDFTSIKLADLRTAYALSLLENDMNHYRHLYCESRRKSQVEGRLKFFVVPSGNIVVPDLWLDDHSTIVENIPPPPPKELQIHRELAMLPDLQQAFLQLRKRQMDMMPARRKTEAAPAAPPAPPANATQGKVPPSALPGKGAVAALKASQVQKVSEASKPPPVRPTAPEVTAKGTADGAQPPAKAPPEGMAGSKAEPPAGAKKAKGPPPGKLGKGPPLAKSKLPPPKK</sequence>
<name>A0A0F7UQS4_NEOCL</name>
<feature type="region of interest" description="Disordered" evidence="1">
    <location>
        <begin position="264"/>
        <end position="341"/>
    </location>
</feature>
<evidence type="ECO:0000256" key="1">
    <source>
        <dbReference type="SAM" id="MobiDB-lite"/>
    </source>
</evidence>
<feature type="region of interest" description="Disordered" evidence="1">
    <location>
        <begin position="53"/>
        <end position="93"/>
    </location>
</feature>
<gene>
    <name evidence="2" type="ORF">BN1204_064830</name>
</gene>
<reference evidence="2" key="1">
    <citation type="journal article" date="2015" name="PLoS ONE">
        <title>Comprehensive Evaluation of Toxoplasma gondii VEG and Neospora caninum LIV Genomes with Tachyzoite Stage Transcriptome and Proteome Defines Novel Transcript Features.</title>
        <authorList>
            <person name="Ramaprasad A."/>
            <person name="Mourier T."/>
            <person name="Naeem R."/>
            <person name="Malas T.B."/>
            <person name="Moussa E."/>
            <person name="Panigrahi A."/>
            <person name="Vermont S.J."/>
            <person name="Otto T.D."/>
            <person name="Wastling J."/>
            <person name="Pain A."/>
        </authorList>
    </citation>
    <scope>NUCLEOTIDE SEQUENCE</scope>
    <source>
        <strain evidence="2">Liverpool</strain>
    </source>
</reference>
<accession>A0A0F7UQS4</accession>
<feature type="compositionally biased region" description="Low complexity" evidence="1">
    <location>
        <begin position="304"/>
        <end position="314"/>
    </location>
</feature>
<feature type="compositionally biased region" description="Polar residues" evidence="1">
    <location>
        <begin position="53"/>
        <end position="66"/>
    </location>
</feature>
<feature type="region of interest" description="Disordered" evidence="1">
    <location>
        <begin position="220"/>
        <end position="252"/>
    </location>
</feature>
<organism evidence="2">
    <name type="scientific">Neospora caninum (strain Liverpool)</name>
    <dbReference type="NCBI Taxonomy" id="572307"/>
    <lineage>
        <taxon>Eukaryota</taxon>
        <taxon>Sar</taxon>
        <taxon>Alveolata</taxon>
        <taxon>Apicomplexa</taxon>
        <taxon>Conoidasida</taxon>
        <taxon>Coccidia</taxon>
        <taxon>Eucoccidiorida</taxon>
        <taxon>Eimeriorina</taxon>
        <taxon>Sarcocystidae</taxon>
        <taxon>Neospora</taxon>
    </lineage>
</organism>
<proteinExistence type="predicted"/>
<protein>
    <submittedName>
        <fullName evidence="2">Uncharacterized protein</fullName>
    </submittedName>
</protein>
<dbReference type="EMBL" id="LN714487">
    <property type="protein sequence ID" value="CEL70805.1"/>
    <property type="molecule type" value="Genomic_DNA"/>
</dbReference>
<evidence type="ECO:0000313" key="2">
    <source>
        <dbReference type="EMBL" id="CEL70805.1"/>
    </source>
</evidence>